<dbReference type="PANTHER" id="PTHR15909:SF0">
    <property type="entry name" value="LARGE RIBOSOMAL SUBUNIT PROTEIN BL35M"/>
    <property type="match status" value="1"/>
</dbReference>
<dbReference type="OrthoDB" id="5847109at2759"/>
<protein>
    <submittedName>
        <fullName evidence="1">Uncharacterized protein</fullName>
    </submittedName>
</protein>
<evidence type="ECO:0000313" key="1">
    <source>
        <dbReference type="EMBL" id="VDP57368.1"/>
    </source>
</evidence>
<dbReference type="PANTHER" id="PTHR15909">
    <property type="entry name" value="39S RIBOSOMAL PROTEIN L35, MITOCHONDRIAL"/>
    <property type="match status" value="1"/>
</dbReference>
<dbReference type="EMBL" id="UZAH01039875">
    <property type="protein sequence ID" value="VDP57368.1"/>
    <property type="molecule type" value="Genomic_DNA"/>
</dbReference>
<dbReference type="GO" id="GO:0005840">
    <property type="term" value="C:ribosome"/>
    <property type="evidence" value="ECO:0007669"/>
    <property type="project" value="UniProtKB-KW"/>
</dbReference>
<name>A0A3P8FD82_HELPZ</name>
<organism evidence="1">
    <name type="scientific">Heligmosomoides polygyrus</name>
    <name type="common">Parasitic roundworm</name>
    <dbReference type="NCBI Taxonomy" id="6339"/>
    <lineage>
        <taxon>Eukaryota</taxon>
        <taxon>Metazoa</taxon>
        <taxon>Ecdysozoa</taxon>
        <taxon>Nematoda</taxon>
        <taxon>Chromadorea</taxon>
        <taxon>Rhabditida</taxon>
        <taxon>Rhabditina</taxon>
        <taxon>Rhabditomorpha</taxon>
        <taxon>Strongyloidea</taxon>
        <taxon>Heligmosomidae</taxon>
        <taxon>Heligmosomoides</taxon>
    </lineage>
</organism>
<dbReference type="GO" id="GO:0005739">
    <property type="term" value="C:mitochondrion"/>
    <property type="evidence" value="ECO:0007669"/>
    <property type="project" value="UniProtKB-SubCell"/>
</dbReference>
<accession>A0A3P8FD82</accession>
<dbReference type="AlphaFoldDB" id="A0A3P8FD82"/>
<sequence length="98" mass="11581">MAWAGNPNHEFGIGCKQQLAPTSLLRAFTCSRELFQEECEMLDRMMTPFWLRRHHYPNDPYAAYHVRHGIDSPRVDDKGRLVRERAKVGIRVWFCFQS</sequence>
<gene>
    <name evidence="1" type="ORF">HPBE_LOCUS26392</name>
</gene>
<proteinExistence type="predicted"/>
<dbReference type="GO" id="GO:1990904">
    <property type="term" value="C:ribonucleoprotein complex"/>
    <property type="evidence" value="ECO:0007669"/>
    <property type="project" value="UniProtKB-KW"/>
</dbReference>
<reference evidence="1" key="1">
    <citation type="submission" date="2018-11" db="EMBL/GenBank/DDBJ databases">
        <authorList>
            <consortium name="Pathogen Informatics"/>
        </authorList>
    </citation>
    <scope>NUCLEOTIDE SEQUENCE [LARGE SCALE GENOMIC DNA]</scope>
</reference>
<dbReference type="InterPro" id="IPR019338">
    <property type="entry name" value="Ribosomal_bL35m"/>
</dbReference>